<comment type="caution">
    <text evidence="2">The sequence shown here is derived from an EMBL/GenBank/DDBJ whole genome shotgun (WGS) entry which is preliminary data.</text>
</comment>
<sequence length="158" mass="17209">METTTSGLVLSNSLTNSGVRSSSYMGLGKTELEDEEEDTTGRPSSLVVMTTATSGPSLFKGPPQLSRAKFVSFRLSNPVSGEDWEKGIGETGALVLVWHFRCGVIQKNLRFSQRLGFVAGAVPVLQLVSPQRRRGKKRETKWVARKGPRAPGSQTKRS</sequence>
<feature type="region of interest" description="Disordered" evidence="1">
    <location>
        <begin position="20"/>
        <end position="43"/>
    </location>
</feature>
<name>A0A8J5ZU03_GALPY</name>
<evidence type="ECO:0000313" key="2">
    <source>
        <dbReference type="EMBL" id="KAG8506217.1"/>
    </source>
</evidence>
<gene>
    <name evidence="2" type="ORF">J0S82_004247</name>
</gene>
<evidence type="ECO:0000313" key="3">
    <source>
        <dbReference type="Proteomes" id="UP000700334"/>
    </source>
</evidence>
<feature type="compositionally biased region" description="Basic residues" evidence="1">
    <location>
        <begin position="132"/>
        <end position="148"/>
    </location>
</feature>
<dbReference type="OrthoDB" id="9446301at2759"/>
<proteinExistence type="predicted"/>
<reference evidence="2" key="1">
    <citation type="journal article" date="2021" name="Evol. Appl.">
        <title>The genome of the Pyrenean desman and the effects of bottlenecks and inbreeding on the genomic landscape of an endangered species.</title>
        <authorList>
            <person name="Escoda L."/>
            <person name="Castresana J."/>
        </authorList>
    </citation>
    <scope>NUCLEOTIDE SEQUENCE</scope>
    <source>
        <strain evidence="2">IBE-C5619</strain>
    </source>
</reference>
<dbReference type="EMBL" id="JAGFMF010012177">
    <property type="protein sequence ID" value="KAG8506217.1"/>
    <property type="molecule type" value="Genomic_DNA"/>
</dbReference>
<evidence type="ECO:0000256" key="1">
    <source>
        <dbReference type="SAM" id="MobiDB-lite"/>
    </source>
</evidence>
<protein>
    <submittedName>
        <fullName evidence="2">Uncharacterized protein</fullName>
    </submittedName>
</protein>
<dbReference type="Proteomes" id="UP000700334">
    <property type="component" value="Unassembled WGS sequence"/>
</dbReference>
<dbReference type="AlphaFoldDB" id="A0A8J5ZU03"/>
<accession>A0A8J5ZU03</accession>
<feature type="region of interest" description="Disordered" evidence="1">
    <location>
        <begin position="132"/>
        <end position="158"/>
    </location>
</feature>
<keyword evidence="3" id="KW-1185">Reference proteome</keyword>
<organism evidence="2 3">
    <name type="scientific">Galemys pyrenaicus</name>
    <name type="common">Iberian desman</name>
    <name type="synonym">Pyrenean desman</name>
    <dbReference type="NCBI Taxonomy" id="202257"/>
    <lineage>
        <taxon>Eukaryota</taxon>
        <taxon>Metazoa</taxon>
        <taxon>Chordata</taxon>
        <taxon>Craniata</taxon>
        <taxon>Vertebrata</taxon>
        <taxon>Euteleostomi</taxon>
        <taxon>Mammalia</taxon>
        <taxon>Eutheria</taxon>
        <taxon>Laurasiatheria</taxon>
        <taxon>Eulipotyphla</taxon>
        <taxon>Talpidae</taxon>
        <taxon>Galemys</taxon>
    </lineage>
</organism>